<dbReference type="EMBL" id="CP014332">
    <property type="protein sequence ID" value="APS42284.1"/>
    <property type="molecule type" value="Genomic_DNA"/>
</dbReference>
<evidence type="ECO:0000313" key="2">
    <source>
        <dbReference type="EMBL" id="APS42284.1"/>
    </source>
</evidence>
<feature type="transmembrane region" description="Helical" evidence="1">
    <location>
        <begin position="148"/>
        <end position="168"/>
    </location>
</feature>
<dbReference type="STRING" id="1631871.FOL01_1425"/>
<feature type="transmembrane region" description="Helical" evidence="1">
    <location>
        <begin position="121"/>
        <end position="141"/>
    </location>
</feature>
<keyword evidence="1" id="KW-0472">Membrane</keyword>
<feature type="transmembrane region" description="Helical" evidence="1">
    <location>
        <begin position="10"/>
        <end position="28"/>
    </location>
</feature>
<proteinExistence type="predicted"/>
<keyword evidence="1" id="KW-1133">Transmembrane helix</keyword>
<feature type="transmembrane region" description="Helical" evidence="1">
    <location>
        <begin position="60"/>
        <end position="83"/>
    </location>
</feature>
<keyword evidence="3" id="KW-1185">Reference proteome</keyword>
<sequence>MIIARSHTRFLTFLISLLLFIVISILTYRHQGFLHTLTQIDYSIARAVVPNWLENLIKPAYIFSHGILSGLLIFVIAFFLWGFKFKIPATWILLTSLSGWLLINILSLFFNLEVNGTKIVYPAHTTFFMTLLISYILLIIIPEIKHDLGQFICQTILLLSWVGTFMMTLLSPNYNLVSALAGWILAIAWLKFSENFYRVYAGELYRRKGFSNSWY</sequence>
<organism evidence="2 3">
    <name type="scientific">Weissella jogaejeotgali</name>
    <dbReference type="NCBI Taxonomy" id="1631871"/>
    <lineage>
        <taxon>Bacteria</taxon>
        <taxon>Bacillati</taxon>
        <taxon>Bacillota</taxon>
        <taxon>Bacilli</taxon>
        <taxon>Lactobacillales</taxon>
        <taxon>Lactobacillaceae</taxon>
        <taxon>Weissella</taxon>
    </lineage>
</organism>
<reference evidence="2 3" key="1">
    <citation type="submission" date="2016-02" db="EMBL/GenBank/DDBJ databases">
        <title>Complete Genome Sequence of Weissella jogaejeotgali FOL01.</title>
        <authorList>
            <person name="Lee J.-H."/>
            <person name="Ku H.-J."/>
        </authorList>
    </citation>
    <scope>NUCLEOTIDE SEQUENCE [LARGE SCALE GENOMIC DNA]</scope>
    <source>
        <strain evidence="2 3">FOL01</strain>
    </source>
</reference>
<feature type="transmembrane region" description="Helical" evidence="1">
    <location>
        <begin position="90"/>
        <end position="109"/>
    </location>
</feature>
<accession>A0A1L6RCK1</accession>
<feature type="transmembrane region" description="Helical" evidence="1">
    <location>
        <begin position="174"/>
        <end position="192"/>
    </location>
</feature>
<dbReference type="Proteomes" id="UP000185473">
    <property type="component" value="Chromosome"/>
</dbReference>
<evidence type="ECO:0000256" key="1">
    <source>
        <dbReference type="SAM" id="Phobius"/>
    </source>
</evidence>
<keyword evidence="1" id="KW-0812">Transmembrane</keyword>
<gene>
    <name evidence="2" type="ORF">FOL01_1425</name>
</gene>
<name>A0A1L6RCK1_9LACO</name>
<evidence type="ECO:0000313" key="3">
    <source>
        <dbReference type="Proteomes" id="UP000185473"/>
    </source>
</evidence>
<dbReference type="KEGG" id="wjo:FOL01_1425"/>
<protein>
    <submittedName>
        <fullName evidence="2">Membrane-associated phospholipid phosphatase</fullName>
    </submittedName>
</protein>
<dbReference type="AlphaFoldDB" id="A0A1L6RCK1"/>